<evidence type="ECO:0000259" key="7">
    <source>
        <dbReference type="Pfam" id="PF05199"/>
    </source>
</evidence>
<dbReference type="Proteomes" id="UP001197093">
    <property type="component" value="Unassembled WGS sequence"/>
</dbReference>
<keyword evidence="5" id="KW-0560">Oxidoreductase</keyword>
<dbReference type="AlphaFoldDB" id="A0AAD4HUU5"/>
<sequence>MSPARETLITEYGEVAKALLKSNRNEEEDYDVIVVGSGMGGGVVAASLLDEGKKVLVLEAGSLLFPTHVGNLSRRLLIGKFQKHVWSLWDNFSVKNYNNLPNSVYEGGQGFNLGGRSILWGGSIPRLSKWELEVWPPDIQHYLINDGGYDYAEGVFNAERPVPQNFTKKSIKILSDTLGAEWNIDFGPVAVEYAGPTEWSIPAGLFSTADLLLEDAMVEGLSQTTETRRSLTVNLNHAVWEVLFDPNKKERATGVRCHDLLDDKIRIYKAKAVVLSAGALESAKIALNSGITDGDVGRGIVDHAIYYRHFVVPPDTLKSLGLEPPVPSGTPPRNEPQSARLLIRHEAATMEKYAFDVIVEFGAQFNQGRYVDPDDVREDLTVRQGHMLCEIVFQFYAPLMKDNVVQLAPGGHHGNAVEIYMEAAPVPDAILDQARDLAAKVFKKLNALPVLDENPLYVEGTSVPILTPAKVGGVAHEVGTLRMPVDGAKGVVDKDLKFEGYENLFACDNSVFPCSPAGNPSLTLVALAGRCAKKVAAYVSTLPA</sequence>
<feature type="domain" description="Glucose-methanol-choline oxidoreductase N-terminal" evidence="6">
    <location>
        <begin position="228"/>
        <end position="304"/>
    </location>
</feature>
<evidence type="ECO:0000256" key="1">
    <source>
        <dbReference type="ARBA" id="ARBA00001974"/>
    </source>
</evidence>
<dbReference type="PANTHER" id="PTHR42784">
    <property type="entry name" value="PYRANOSE 2-OXIDASE"/>
    <property type="match status" value="1"/>
</dbReference>
<dbReference type="InterPro" id="IPR051473">
    <property type="entry name" value="P2Ox-like"/>
</dbReference>
<dbReference type="InterPro" id="IPR036188">
    <property type="entry name" value="FAD/NAD-bd_sf"/>
</dbReference>
<keyword evidence="9" id="KW-1185">Reference proteome</keyword>
<dbReference type="InterPro" id="IPR000172">
    <property type="entry name" value="GMC_OxRdtase_N"/>
</dbReference>
<gene>
    <name evidence="8" type="ORF">NEMBOFW57_006915</name>
</gene>
<comment type="cofactor">
    <cofactor evidence="1">
        <name>FAD</name>
        <dbReference type="ChEBI" id="CHEBI:57692"/>
    </cofactor>
</comment>
<proteinExistence type="inferred from homology"/>
<dbReference type="InterPro" id="IPR007867">
    <property type="entry name" value="GMC_OxRtase_C"/>
</dbReference>
<evidence type="ECO:0000313" key="9">
    <source>
        <dbReference type="Proteomes" id="UP001197093"/>
    </source>
</evidence>
<evidence type="ECO:0000256" key="3">
    <source>
        <dbReference type="ARBA" id="ARBA00022630"/>
    </source>
</evidence>
<evidence type="ECO:0008006" key="10">
    <source>
        <dbReference type="Google" id="ProtNLM"/>
    </source>
</evidence>
<dbReference type="Pfam" id="PF00732">
    <property type="entry name" value="GMC_oxred_N"/>
    <property type="match status" value="1"/>
</dbReference>
<keyword evidence="3" id="KW-0285">Flavoprotein</keyword>
<evidence type="ECO:0000259" key="6">
    <source>
        <dbReference type="Pfam" id="PF00732"/>
    </source>
</evidence>
<organism evidence="8 9">
    <name type="scientific">Staphylotrichum longicolle</name>
    <dbReference type="NCBI Taxonomy" id="669026"/>
    <lineage>
        <taxon>Eukaryota</taxon>
        <taxon>Fungi</taxon>
        <taxon>Dikarya</taxon>
        <taxon>Ascomycota</taxon>
        <taxon>Pezizomycotina</taxon>
        <taxon>Sordariomycetes</taxon>
        <taxon>Sordariomycetidae</taxon>
        <taxon>Sordariales</taxon>
        <taxon>Chaetomiaceae</taxon>
        <taxon>Staphylotrichum</taxon>
    </lineage>
</organism>
<accession>A0AAD4HUU5</accession>
<feature type="domain" description="Glucose-methanol-choline oxidoreductase C-terminal" evidence="7">
    <location>
        <begin position="469"/>
        <end position="528"/>
    </location>
</feature>
<evidence type="ECO:0000256" key="5">
    <source>
        <dbReference type="ARBA" id="ARBA00023002"/>
    </source>
</evidence>
<reference evidence="8" key="1">
    <citation type="submission" date="2023-02" db="EMBL/GenBank/DDBJ databases">
        <authorList>
            <person name="Palmer J.M."/>
        </authorList>
    </citation>
    <scope>NUCLEOTIDE SEQUENCE</scope>
    <source>
        <strain evidence="8">FW57</strain>
    </source>
</reference>
<name>A0AAD4HUU5_9PEZI</name>
<dbReference type="GO" id="GO:0050660">
    <property type="term" value="F:flavin adenine dinucleotide binding"/>
    <property type="evidence" value="ECO:0007669"/>
    <property type="project" value="InterPro"/>
</dbReference>
<dbReference type="Gene3D" id="3.50.50.60">
    <property type="entry name" value="FAD/NAD(P)-binding domain"/>
    <property type="match status" value="2"/>
</dbReference>
<keyword evidence="4" id="KW-0274">FAD</keyword>
<dbReference type="PANTHER" id="PTHR42784:SF1">
    <property type="entry name" value="PYRANOSE 2-OXIDASE"/>
    <property type="match status" value="1"/>
</dbReference>
<dbReference type="GO" id="GO:0016614">
    <property type="term" value="F:oxidoreductase activity, acting on CH-OH group of donors"/>
    <property type="evidence" value="ECO:0007669"/>
    <property type="project" value="InterPro"/>
</dbReference>
<evidence type="ECO:0000313" key="8">
    <source>
        <dbReference type="EMBL" id="KAG7287404.1"/>
    </source>
</evidence>
<evidence type="ECO:0000256" key="4">
    <source>
        <dbReference type="ARBA" id="ARBA00022827"/>
    </source>
</evidence>
<evidence type="ECO:0000256" key="2">
    <source>
        <dbReference type="ARBA" id="ARBA00010790"/>
    </source>
</evidence>
<dbReference type="SUPFAM" id="SSF51905">
    <property type="entry name" value="FAD/NAD(P)-binding domain"/>
    <property type="match status" value="1"/>
</dbReference>
<dbReference type="EMBL" id="JAHCVI010000003">
    <property type="protein sequence ID" value="KAG7287404.1"/>
    <property type="molecule type" value="Genomic_DNA"/>
</dbReference>
<dbReference type="Pfam" id="PF05199">
    <property type="entry name" value="GMC_oxred_C"/>
    <property type="match status" value="1"/>
</dbReference>
<comment type="similarity">
    <text evidence="2">Belongs to the GMC oxidoreductase family.</text>
</comment>
<protein>
    <recommendedName>
        <fullName evidence="10">Glucose-methanol-choline oxidoreductase C-terminal domain-containing protein</fullName>
    </recommendedName>
</protein>
<comment type="caution">
    <text evidence="8">The sequence shown here is derived from an EMBL/GenBank/DDBJ whole genome shotgun (WGS) entry which is preliminary data.</text>
</comment>